<dbReference type="InterPro" id="IPR056003">
    <property type="entry name" value="CT398_CC_hairpin"/>
</dbReference>
<accession>A0A0G2ZD03</accession>
<dbReference type="OrthoDB" id="9855637at2"/>
<dbReference type="EMBL" id="CP011232">
    <property type="protein sequence ID" value="AKI97956.1"/>
    <property type="molecule type" value="Genomic_DNA"/>
</dbReference>
<evidence type="ECO:0000256" key="3">
    <source>
        <dbReference type="SAM" id="SignalP"/>
    </source>
</evidence>
<proteinExistence type="predicted"/>
<sequence length="184" mass="20416">MKRLCFLLLVLTLGIIAFSETEVATSTTIEDLISRKILLVEELNTLELKISELLSSAASISLEAQDQLNELRSEVNTLMSEIDRIGSELDSLNSIQNGLARNLAQLQSQLKDLEKRIGELERDILALKESINSFEEKFSNVEGKITDIEEQLTQLTKKSNLNFMLAIGGIIVAIVAVVLNFLVP</sequence>
<evidence type="ECO:0000313" key="5">
    <source>
        <dbReference type="EMBL" id="AKI97956.1"/>
    </source>
</evidence>
<evidence type="ECO:0000256" key="1">
    <source>
        <dbReference type="SAM" id="Coils"/>
    </source>
</evidence>
<dbReference type="Pfam" id="PF24481">
    <property type="entry name" value="CT398_CC"/>
    <property type="match status" value="1"/>
</dbReference>
<dbReference type="SUPFAM" id="SSF57997">
    <property type="entry name" value="Tropomyosin"/>
    <property type="match status" value="1"/>
</dbReference>
<dbReference type="Proteomes" id="UP000035159">
    <property type="component" value="Chromosome"/>
</dbReference>
<gene>
    <name evidence="5" type="ORF">IX53_09120</name>
</gene>
<keyword evidence="3" id="KW-0732">Signal</keyword>
<dbReference type="STRING" id="1330330.IX53_09120"/>
<dbReference type="PATRIC" id="fig|1330330.3.peg.1853"/>
<evidence type="ECO:0000256" key="2">
    <source>
        <dbReference type="SAM" id="Phobius"/>
    </source>
</evidence>
<keyword evidence="2" id="KW-1133">Transmembrane helix</keyword>
<organism evidence="5 6">
    <name type="scientific">Kosmotoga pacifica</name>
    <dbReference type="NCBI Taxonomy" id="1330330"/>
    <lineage>
        <taxon>Bacteria</taxon>
        <taxon>Thermotogati</taxon>
        <taxon>Thermotogota</taxon>
        <taxon>Thermotogae</taxon>
        <taxon>Kosmotogales</taxon>
        <taxon>Kosmotogaceae</taxon>
        <taxon>Kosmotoga</taxon>
    </lineage>
</organism>
<evidence type="ECO:0000259" key="4">
    <source>
        <dbReference type="Pfam" id="PF24481"/>
    </source>
</evidence>
<dbReference type="RefSeq" id="WP_047755091.1">
    <property type="nucleotide sequence ID" value="NZ_CAJUHA010000018.1"/>
</dbReference>
<keyword evidence="2" id="KW-0812">Transmembrane</keyword>
<feature type="signal peptide" evidence="3">
    <location>
        <begin position="1"/>
        <end position="19"/>
    </location>
</feature>
<keyword evidence="6" id="KW-1185">Reference proteome</keyword>
<dbReference type="Gene3D" id="1.10.287.1490">
    <property type="match status" value="1"/>
</dbReference>
<dbReference type="KEGG" id="kpf:IX53_09120"/>
<keyword evidence="1" id="KW-0175">Coiled coil</keyword>
<feature type="chain" id="PRO_5002551041" description="CT398-like coiled coil hairpin domain-containing protein" evidence="3">
    <location>
        <begin position="20"/>
        <end position="184"/>
    </location>
</feature>
<dbReference type="AlphaFoldDB" id="A0A0G2ZD03"/>
<feature type="coiled-coil region" evidence="1">
    <location>
        <begin position="61"/>
        <end position="158"/>
    </location>
</feature>
<keyword evidence="2" id="KW-0472">Membrane</keyword>
<feature type="domain" description="CT398-like coiled coil hairpin" evidence="4">
    <location>
        <begin position="57"/>
        <end position="158"/>
    </location>
</feature>
<evidence type="ECO:0000313" key="6">
    <source>
        <dbReference type="Proteomes" id="UP000035159"/>
    </source>
</evidence>
<reference evidence="5 6" key="1">
    <citation type="submission" date="2015-04" db="EMBL/GenBank/DDBJ databases">
        <title>Complete Genome Sequence of Kosmotoga pacifica SLHLJ1.</title>
        <authorList>
            <person name="Jiang L.J."/>
            <person name="Shao Z.Z."/>
            <person name="Jebbar M."/>
        </authorList>
    </citation>
    <scope>NUCLEOTIDE SEQUENCE [LARGE SCALE GENOMIC DNA]</scope>
    <source>
        <strain evidence="5 6">SLHLJ1</strain>
    </source>
</reference>
<protein>
    <recommendedName>
        <fullName evidence="4">CT398-like coiled coil hairpin domain-containing protein</fullName>
    </recommendedName>
</protein>
<feature type="transmembrane region" description="Helical" evidence="2">
    <location>
        <begin position="163"/>
        <end position="183"/>
    </location>
</feature>
<name>A0A0G2ZD03_9BACT</name>